<name>A0A0C3DC87_9AGAM</name>
<dbReference type="InParanoid" id="A0A0C3DC87"/>
<gene>
    <name evidence="1" type="ORF">SCLCIDRAFT_1093626</name>
</gene>
<evidence type="ECO:0000313" key="1">
    <source>
        <dbReference type="EMBL" id="KIM58335.1"/>
    </source>
</evidence>
<evidence type="ECO:0000313" key="2">
    <source>
        <dbReference type="Proteomes" id="UP000053989"/>
    </source>
</evidence>
<accession>A0A0C3DC87</accession>
<dbReference type="Proteomes" id="UP000053989">
    <property type="component" value="Unassembled WGS sequence"/>
</dbReference>
<organism evidence="1 2">
    <name type="scientific">Scleroderma citrinum Foug A</name>
    <dbReference type="NCBI Taxonomy" id="1036808"/>
    <lineage>
        <taxon>Eukaryota</taxon>
        <taxon>Fungi</taxon>
        <taxon>Dikarya</taxon>
        <taxon>Basidiomycota</taxon>
        <taxon>Agaricomycotina</taxon>
        <taxon>Agaricomycetes</taxon>
        <taxon>Agaricomycetidae</taxon>
        <taxon>Boletales</taxon>
        <taxon>Sclerodermatineae</taxon>
        <taxon>Sclerodermataceae</taxon>
        <taxon>Scleroderma</taxon>
    </lineage>
</organism>
<protein>
    <submittedName>
        <fullName evidence="1">Uncharacterized protein</fullName>
    </submittedName>
</protein>
<reference evidence="2" key="2">
    <citation type="submission" date="2015-01" db="EMBL/GenBank/DDBJ databases">
        <title>Evolutionary Origins and Diversification of the Mycorrhizal Mutualists.</title>
        <authorList>
            <consortium name="DOE Joint Genome Institute"/>
            <consortium name="Mycorrhizal Genomics Consortium"/>
            <person name="Kohler A."/>
            <person name="Kuo A."/>
            <person name="Nagy L.G."/>
            <person name="Floudas D."/>
            <person name="Copeland A."/>
            <person name="Barry K.W."/>
            <person name="Cichocki N."/>
            <person name="Veneault-Fourrey C."/>
            <person name="LaButti K."/>
            <person name="Lindquist E.A."/>
            <person name="Lipzen A."/>
            <person name="Lundell T."/>
            <person name="Morin E."/>
            <person name="Murat C."/>
            <person name="Riley R."/>
            <person name="Ohm R."/>
            <person name="Sun H."/>
            <person name="Tunlid A."/>
            <person name="Henrissat B."/>
            <person name="Grigoriev I.V."/>
            <person name="Hibbett D.S."/>
            <person name="Martin F."/>
        </authorList>
    </citation>
    <scope>NUCLEOTIDE SEQUENCE [LARGE SCALE GENOMIC DNA]</scope>
    <source>
        <strain evidence="2">Foug A</strain>
    </source>
</reference>
<proteinExistence type="predicted"/>
<reference evidence="1 2" key="1">
    <citation type="submission" date="2014-04" db="EMBL/GenBank/DDBJ databases">
        <authorList>
            <consortium name="DOE Joint Genome Institute"/>
            <person name="Kuo A."/>
            <person name="Kohler A."/>
            <person name="Nagy L.G."/>
            <person name="Floudas D."/>
            <person name="Copeland A."/>
            <person name="Barry K.W."/>
            <person name="Cichocki N."/>
            <person name="Veneault-Fourrey C."/>
            <person name="LaButti K."/>
            <person name="Lindquist E.A."/>
            <person name="Lipzen A."/>
            <person name="Lundell T."/>
            <person name="Morin E."/>
            <person name="Murat C."/>
            <person name="Sun H."/>
            <person name="Tunlid A."/>
            <person name="Henrissat B."/>
            <person name="Grigoriev I.V."/>
            <person name="Hibbett D.S."/>
            <person name="Martin F."/>
            <person name="Nordberg H.P."/>
            <person name="Cantor M.N."/>
            <person name="Hua S.X."/>
        </authorList>
    </citation>
    <scope>NUCLEOTIDE SEQUENCE [LARGE SCALE GENOMIC DNA]</scope>
    <source>
        <strain evidence="1 2">Foug A</strain>
    </source>
</reference>
<keyword evidence="2" id="KW-1185">Reference proteome</keyword>
<dbReference type="AlphaFoldDB" id="A0A0C3DC87"/>
<sequence>MPAITHALTHCFEWSKSISSDWHCQYADSICDTRLEDTGIREVPRSGREEIMRFRGACQLCVIAPSTSEGSAGINMPPTPRRAAAHDLFYIHMSRSGLGVALSACPGVSGKVHDITGCRPSSQVVLRIHSSIPTIRRQLTPGMAATCFLQESESKWEHPYFPLPNICGMLTSRPYRLVCTRLSCDRGCAF</sequence>
<dbReference type="EMBL" id="KN822087">
    <property type="protein sequence ID" value="KIM58335.1"/>
    <property type="molecule type" value="Genomic_DNA"/>
</dbReference>
<dbReference type="HOGENOM" id="CLU_1428784_0_0_1"/>